<reference evidence="5 6" key="1">
    <citation type="journal article" date="2017" name="PLoS Biol.">
        <title>The sea cucumber genome provides insights into morphological evolution and visceral regeneration.</title>
        <authorList>
            <person name="Zhang X."/>
            <person name="Sun L."/>
            <person name="Yuan J."/>
            <person name="Sun Y."/>
            <person name="Gao Y."/>
            <person name="Zhang L."/>
            <person name="Li S."/>
            <person name="Dai H."/>
            <person name="Hamel J.F."/>
            <person name="Liu C."/>
            <person name="Yu Y."/>
            <person name="Liu S."/>
            <person name="Lin W."/>
            <person name="Guo K."/>
            <person name="Jin S."/>
            <person name="Xu P."/>
            <person name="Storey K.B."/>
            <person name="Huan P."/>
            <person name="Zhang T."/>
            <person name="Zhou Y."/>
            <person name="Zhang J."/>
            <person name="Lin C."/>
            <person name="Li X."/>
            <person name="Xing L."/>
            <person name="Huo D."/>
            <person name="Sun M."/>
            <person name="Wang L."/>
            <person name="Mercier A."/>
            <person name="Li F."/>
            <person name="Yang H."/>
            <person name="Xiang J."/>
        </authorList>
    </citation>
    <scope>NUCLEOTIDE SEQUENCE [LARGE SCALE GENOMIC DNA]</scope>
    <source>
        <strain evidence="5">Shaxun</strain>
        <tissue evidence="5">Muscle</tissue>
    </source>
</reference>
<dbReference type="GO" id="GO:0016787">
    <property type="term" value="F:hydrolase activity"/>
    <property type="evidence" value="ECO:0007669"/>
    <property type="project" value="UniProtKB-KW"/>
</dbReference>
<dbReference type="GO" id="GO:0008094">
    <property type="term" value="F:ATP-dependent activity, acting on DNA"/>
    <property type="evidence" value="ECO:0007669"/>
    <property type="project" value="TreeGrafter"/>
</dbReference>
<dbReference type="Gene3D" id="3.40.50.300">
    <property type="entry name" value="P-loop containing nucleotide triphosphate hydrolases"/>
    <property type="match status" value="1"/>
</dbReference>
<dbReference type="Pfam" id="PF00271">
    <property type="entry name" value="Helicase_C"/>
    <property type="match status" value="1"/>
</dbReference>
<dbReference type="OrthoDB" id="413460at2759"/>
<evidence type="ECO:0000313" key="6">
    <source>
        <dbReference type="Proteomes" id="UP000230750"/>
    </source>
</evidence>
<feature type="compositionally biased region" description="Acidic residues" evidence="2">
    <location>
        <begin position="646"/>
        <end position="657"/>
    </location>
</feature>
<evidence type="ECO:0000313" key="5">
    <source>
        <dbReference type="EMBL" id="PIK45448.1"/>
    </source>
</evidence>
<feature type="compositionally biased region" description="Polar residues" evidence="2">
    <location>
        <begin position="577"/>
        <end position="594"/>
    </location>
</feature>
<dbReference type="SUPFAM" id="SSF52540">
    <property type="entry name" value="P-loop containing nucleoside triphosphate hydrolases"/>
    <property type="match status" value="2"/>
</dbReference>
<feature type="region of interest" description="Disordered" evidence="2">
    <location>
        <begin position="1"/>
        <end position="33"/>
    </location>
</feature>
<dbReference type="GO" id="GO:0006283">
    <property type="term" value="P:transcription-coupled nucleotide-excision repair"/>
    <property type="evidence" value="ECO:0007669"/>
    <property type="project" value="TreeGrafter"/>
</dbReference>
<dbReference type="PANTHER" id="PTHR45629:SF7">
    <property type="entry name" value="DNA EXCISION REPAIR PROTEIN ERCC-6-RELATED"/>
    <property type="match status" value="1"/>
</dbReference>
<dbReference type="SMART" id="SM00490">
    <property type="entry name" value="HELICc"/>
    <property type="match status" value="1"/>
</dbReference>
<comment type="caution">
    <text evidence="5">The sequence shown here is derived from an EMBL/GenBank/DDBJ whole genome shotgun (WGS) entry which is preliminary data.</text>
</comment>
<dbReference type="InterPro" id="IPR027417">
    <property type="entry name" value="P-loop_NTPase"/>
</dbReference>
<organism evidence="5 6">
    <name type="scientific">Stichopus japonicus</name>
    <name type="common">Sea cucumber</name>
    <dbReference type="NCBI Taxonomy" id="307972"/>
    <lineage>
        <taxon>Eukaryota</taxon>
        <taxon>Metazoa</taxon>
        <taxon>Echinodermata</taxon>
        <taxon>Eleutherozoa</taxon>
        <taxon>Echinozoa</taxon>
        <taxon>Holothuroidea</taxon>
        <taxon>Aspidochirotacea</taxon>
        <taxon>Aspidochirotida</taxon>
        <taxon>Stichopodidae</taxon>
        <taxon>Apostichopus</taxon>
    </lineage>
</organism>
<feature type="region of interest" description="Disordered" evidence="2">
    <location>
        <begin position="567"/>
        <end position="727"/>
    </location>
</feature>
<dbReference type="PROSITE" id="PS51192">
    <property type="entry name" value="HELICASE_ATP_BIND_1"/>
    <property type="match status" value="1"/>
</dbReference>
<evidence type="ECO:0000256" key="1">
    <source>
        <dbReference type="ARBA" id="ARBA00022801"/>
    </source>
</evidence>
<dbReference type="Pfam" id="PF00176">
    <property type="entry name" value="SNF2-rel_dom"/>
    <property type="match status" value="1"/>
</dbReference>
<protein>
    <submittedName>
        <fullName evidence="5">Putative DNA excision repair protein ERCC-6</fullName>
    </submittedName>
</protein>
<dbReference type="GO" id="GO:0005634">
    <property type="term" value="C:nucleus"/>
    <property type="evidence" value="ECO:0007669"/>
    <property type="project" value="TreeGrafter"/>
</dbReference>
<sequence>MGNDVKKGLEESSEDEIILPVNDKKRKKKSKAEQIEDGEITCLDDLKSSYGVKVKRSMADRVAKCLDDSSQDLYFKRLRYQMTGVRWMWELHQQRAGGIMGDEMGLGKTIQMIAFLAGLKHSHLRDPEFRYEGLGPVLIVCPATVMYQWVKEFHRWYPEIRVAILHTSGSHIGSKATLVRDIVNTHSVLVTSYTTCRIQQELLHKFDWHYVILDEGHKIRNPDAEATIACKQFRTPHRLILTGSPLQNNLQELWSLFDFVFPGKLGTLPIFLEQFSVPITQGGYANATSVQVQTAYKCACVLRDTINPYLLRRMKVDVQQNIQLPSKNEQVLFCRLTDEQRELYRDYLNSRECHQIMKGEYQIFSGLITMRKICNHPHLVTGGPRILKGDDEEDLPEEERYGHWSKAGKMVVITSLLKIWKEQGHRVLLFSQGKQMLDIIESFVKTRYKYLRLDGSTGIASRQSLINRFNQNSSIFVFILTTRVGGLGVNLTGANRVIIYDPDWNPSTDSQARERAWRIGQKRDVTIYRLLTAGTIEEKIYTGSTPETILQVQRSVRAFSLNDGTEETETSAIFAGTGSNIKLNKETTPSPSNRPTKKLQRSRTVPSGISRNGTRDGVDLETSKERKGHTPDEKKKVFDFANISECSEEEKSPEDEMGERQRIEVKRREEEEIAEREARKKKKKRKKKKDAKLDGVRIANLAKHRVFRSTKDEEQEDQDEEKEAHEKQDKFVLEKLFRKTGVHSALKHDNIMEASNPDYVLIENEATRVAKEAARALKESRQTCPNARSGVPTWTGTIGQGGGSGSSRPKFGQKLNSNLAGPVSAQNGNSPEIKEEEKQTLLGGKKLFGGDEAINNTSSLQQGSSLPSSSLLLAKMRARNQVQMKEPEEEGSTSNMVPLVSKKYEQLMNQVKIFITEQARIPGQASTDEILKNFQRKLPPKTRQFLGRCFVRSVNSRGAEMDRAHGDLKWNTFRKPFNFIIDLSWIQ</sequence>
<dbReference type="InterPro" id="IPR050496">
    <property type="entry name" value="SNF2_RAD54_helicase_repair"/>
</dbReference>
<dbReference type="Proteomes" id="UP000230750">
    <property type="component" value="Unassembled WGS sequence"/>
</dbReference>
<evidence type="ECO:0000256" key="2">
    <source>
        <dbReference type="SAM" id="MobiDB-lite"/>
    </source>
</evidence>
<name>A0A2G8KBR7_STIJA</name>
<feature type="region of interest" description="Disordered" evidence="2">
    <location>
        <begin position="779"/>
        <end position="838"/>
    </location>
</feature>
<dbReference type="STRING" id="307972.A0A2G8KBR7"/>
<dbReference type="PANTHER" id="PTHR45629">
    <property type="entry name" value="SNF2/RAD54 FAMILY MEMBER"/>
    <property type="match status" value="1"/>
</dbReference>
<keyword evidence="6" id="KW-1185">Reference proteome</keyword>
<feature type="domain" description="Helicase C-terminal" evidence="4">
    <location>
        <begin position="412"/>
        <end position="573"/>
    </location>
</feature>
<dbReference type="InterPro" id="IPR001650">
    <property type="entry name" value="Helicase_C-like"/>
</dbReference>
<dbReference type="SMART" id="SM00487">
    <property type="entry name" value="DEXDc"/>
    <property type="match status" value="1"/>
</dbReference>
<feature type="compositionally biased region" description="Polar residues" evidence="2">
    <location>
        <begin position="814"/>
        <end position="830"/>
    </location>
</feature>
<dbReference type="Gene3D" id="3.40.50.10810">
    <property type="entry name" value="Tandem AAA-ATPase domain"/>
    <property type="match status" value="1"/>
</dbReference>
<proteinExistence type="predicted"/>
<gene>
    <name evidence="5" type="ORF">BSL78_17680</name>
</gene>
<keyword evidence="1" id="KW-0378">Hydrolase</keyword>
<evidence type="ECO:0000259" key="4">
    <source>
        <dbReference type="PROSITE" id="PS51194"/>
    </source>
</evidence>
<dbReference type="InterPro" id="IPR000330">
    <property type="entry name" value="SNF2_N"/>
</dbReference>
<dbReference type="CDD" id="cd18793">
    <property type="entry name" value="SF2_C_SNF"/>
    <property type="match status" value="1"/>
</dbReference>
<feature type="compositionally biased region" description="Polar residues" evidence="2">
    <location>
        <begin position="602"/>
        <end position="612"/>
    </location>
</feature>
<dbReference type="InterPro" id="IPR014001">
    <property type="entry name" value="Helicase_ATP-bd"/>
</dbReference>
<dbReference type="InterPro" id="IPR038718">
    <property type="entry name" value="SNF2-like_sf"/>
</dbReference>
<dbReference type="GO" id="GO:0005524">
    <property type="term" value="F:ATP binding"/>
    <property type="evidence" value="ECO:0007669"/>
    <property type="project" value="InterPro"/>
</dbReference>
<feature type="domain" description="Helicase ATP-binding" evidence="3">
    <location>
        <begin position="89"/>
        <end position="263"/>
    </location>
</feature>
<dbReference type="PROSITE" id="PS51194">
    <property type="entry name" value="HELICASE_CTER"/>
    <property type="match status" value="1"/>
</dbReference>
<feature type="compositionally biased region" description="Basic and acidic residues" evidence="2">
    <location>
        <begin position="613"/>
        <end position="638"/>
    </location>
</feature>
<feature type="compositionally biased region" description="Basic and acidic residues" evidence="2">
    <location>
        <begin position="658"/>
        <end position="678"/>
    </location>
</feature>
<evidence type="ECO:0000259" key="3">
    <source>
        <dbReference type="PROSITE" id="PS51192"/>
    </source>
</evidence>
<dbReference type="CDD" id="cd18000">
    <property type="entry name" value="DEXHc_ERCC6"/>
    <property type="match status" value="1"/>
</dbReference>
<accession>A0A2G8KBR7</accession>
<feature type="compositionally biased region" description="Basic and acidic residues" evidence="2">
    <location>
        <begin position="1"/>
        <end position="10"/>
    </location>
</feature>
<dbReference type="AlphaFoldDB" id="A0A2G8KBR7"/>
<dbReference type="EMBL" id="MRZV01000713">
    <property type="protein sequence ID" value="PIK45448.1"/>
    <property type="molecule type" value="Genomic_DNA"/>
</dbReference>
<feature type="compositionally biased region" description="Basic residues" evidence="2">
    <location>
        <begin position="679"/>
        <end position="690"/>
    </location>
</feature>
<dbReference type="FunFam" id="3.40.50.10810:FF:000042">
    <property type="entry name" value="SNF2 family helicase-like protein"/>
    <property type="match status" value="1"/>
</dbReference>
<dbReference type="InterPro" id="IPR049730">
    <property type="entry name" value="SNF2/RAD54-like_C"/>
</dbReference>